<dbReference type="Proteomes" id="UP001168642">
    <property type="component" value="Unassembled WGS sequence"/>
</dbReference>
<proteinExistence type="predicted"/>
<dbReference type="PANTHER" id="PTHR42860">
    <property type="entry name" value="VITAMIN B12-BINDING PROTEIN"/>
    <property type="match status" value="1"/>
</dbReference>
<name>A0ABT8VN25_9FLAO</name>
<dbReference type="RefSeq" id="WP_302882634.1">
    <property type="nucleotide sequence ID" value="NZ_JAUMIT010000001.1"/>
</dbReference>
<dbReference type="SUPFAM" id="SSF53807">
    <property type="entry name" value="Helical backbone' metal receptor"/>
    <property type="match status" value="1"/>
</dbReference>
<evidence type="ECO:0000313" key="3">
    <source>
        <dbReference type="Proteomes" id="UP001168642"/>
    </source>
</evidence>
<evidence type="ECO:0000259" key="1">
    <source>
        <dbReference type="PROSITE" id="PS50983"/>
    </source>
</evidence>
<accession>A0ABT8VN25</accession>
<reference evidence="2" key="1">
    <citation type="submission" date="2023-07" db="EMBL/GenBank/DDBJ databases">
        <title>Wenyingzhuangia sp. chi5 genome sequencing and assembly.</title>
        <authorList>
            <person name="Park S."/>
        </authorList>
    </citation>
    <scope>NUCLEOTIDE SEQUENCE</scope>
    <source>
        <strain evidence="2">Chi5</strain>
    </source>
</reference>
<keyword evidence="3" id="KW-1185">Reference proteome</keyword>
<comment type="caution">
    <text evidence="2">The sequence shown here is derived from an EMBL/GenBank/DDBJ whole genome shotgun (WGS) entry which is preliminary data.</text>
</comment>
<gene>
    <name evidence="2" type="ORF">QVZ41_00685</name>
</gene>
<organism evidence="2 3">
    <name type="scientific">Wenyingzhuangia gilva</name>
    <dbReference type="NCBI Taxonomy" id="3057677"/>
    <lineage>
        <taxon>Bacteria</taxon>
        <taxon>Pseudomonadati</taxon>
        <taxon>Bacteroidota</taxon>
        <taxon>Flavobacteriia</taxon>
        <taxon>Flavobacteriales</taxon>
        <taxon>Flavobacteriaceae</taxon>
        <taxon>Wenyingzhuangia</taxon>
    </lineage>
</organism>
<protein>
    <submittedName>
        <fullName evidence="2">ABC transporter substrate-binding protein</fullName>
    </submittedName>
</protein>
<feature type="domain" description="Fe/B12 periplasmic-binding" evidence="1">
    <location>
        <begin position="2"/>
        <end position="290"/>
    </location>
</feature>
<sequence length="308" mass="34614">MKVSSFMPAVTQIIYDLGLQNLLDGITFECPQIALKEKTPVVRCVLEGKNYTSDEINTLFSNSKATGESLYFVDEVALAKIAPDVVFTQDVCDVCQIDTECASLAVHKLEKIPELISITPQSLEDVFENVITIAKALDQEVLGKDHVTFLKNKIADIVDKQREARVMPKSVMLLEWIDPLFNCGHWIPHQIGYAGGIDLLSHPSGDSIVIDWQKIVKYNPEVLVIAPCGYSQERTLEDMKFLEAKPEWNSLRAVQNKQVYLADFDMFTQSSASTLVDGIVVLSKIFHPTVFTEPTGLENRYCNYFDKK</sequence>
<dbReference type="Gene3D" id="3.40.50.1980">
    <property type="entry name" value="Nitrogenase molybdenum iron protein domain"/>
    <property type="match status" value="2"/>
</dbReference>
<dbReference type="InterPro" id="IPR051030">
    <property type="entry name" value="Vitamin_B12-ABC_binding"/>
</dbReference>
<dbReference type="InterPro" id="IPR002491">
    <property type="entry name" value="ABC_transptr_periplasmic_BD"/>
</dbReference>
<evidence type="ECO:0000313" key="2">
    <source>
        <dbReference type="EMBL" id="MDO3693363.1"/>
    </source>
</evidence>
<dbReference type="PROSITE" id="PS50983">
    <property type="entry name" value="FE_B12_PBP"/>
    <property type="match status" value="1"/>
</dbReference>
<dbReference type="EMBL" id="JAUMIT010000001">
    <property type="protein sequence ID" value="MDO3693363.1"/>
    <property type="molecule type" value="Genomic_DNA"/>
</dbReference>
<dbReference type="Pfam" id="PF01497">
    <property type="entry name" value="Peripla_BP_2"/>
    <property type="match status" value="1"/>
</dbReference>
<dbReference type="PANTHER" id="PTHR42860:SF1">
    <property type="entry name" value="VITAMIN B12-BINDING PROTEIN"/>
    <property type="match status" value="1"/>
</dbReference>